<dbReference type="GO" id="GO:0016324">
    <property type="term" value="C:apical plasma membrane"/>
    <property type="evidence" value="ECO:0007669"/>
    <property type="project" value="UniProtKB-SubCell"/>
</dbReference>
<keyword evidence="14" id="KW-0325">Glycoprotein</keyword>
<evidence type="ECO:0000256" key="10">
    <source>
        <dbReference type="ARBA" id="ARBA00022801"/>
    </source>
</evidence>
<dbReference type="PANTHER" id="PTHR11705:SF151">
    <property type="entry name" value="CARBOXYPEPTIDASE O"/>
    <property type="match status" value="1"/>
</dbReference>
<dbReference type="Pfam" id="PF00246">
    <property type="entry name" value="Peptidase_M14"/>
    <property type="match status" value="1"/>
</dbReference>
<dbReference type="EMBL" id="JAACNH010000009">
    <property type="protein sequence ID" value="KAG8432748.1"/>
    <property type="molecule type" value="Genomic_DNA"/>
</dbReference>
<evidence type="ECO:0000256" key="2">
    <source>
        <dbReference type="ARBA" id="ARBA00004303"/>
    </source>
</evidence>
<evidence type="ECO:0000256" key="12">
    <source>
        <dbReference type="ARBA" id="ARBA00023049"/>
    </source>
</evidence>
<evidence type="ECO:0000256" key="13">
    <source>
        <dbReference type="ARBA" id="ARBA00023136"/>
    </source>
</evidence>
<keyword evidence="11" id="KW-0862">Zinc</keyword>
<dbReference type="PROSITE" id="PS52035">
    <property type="entry name" value="PEPTIDASE_M14"/>
    <property type="match status" value="1"/>
</dbReference>
<dbReference type="FunFam" id="3.40.630.10:FF:000050">
    <property type="entry name" value="Carboxypeptidase O"/>
    <property type="match status" value="1"/>
</dbReference>
<dbReference type="GO" id="GO:0098552">
    <property type="term" value="C:side of membrane"/>
    <property type="evidence" value="ECO:0007669"/>
    <property type="project" value="UniProtKB-KW"/>
</dbReference>
<keyword evidence="10" id="KW-0378">Hydrolase</keyword>
<feature type="domain" description="Peptidase M14" evidence="19">
    <location>
        <begin position="8"/>
        <end position="303"/>
    </location>
</feature>
<dbReference type="GO" id="GO:0005615">
    <property type="term" value="C:extracellular space"/>
    <property type="evidence" value="ECO:0007669"/>
    <property type="project" value="TreeGrafter"/>
</dbReference>
<evidence type="ECO:0000256" key="11">
    <source>
        <dbReference type="ARBA" id="ARBA00022833"/>
    </source>
</evidence>
<keyword evidence="6" id="KW-0121">Carboxypeptidase</keyword>
<proteinExistence type="inferred from homology"/>
<evidence type="ECO:0000313" key="20">
    <source>
        <dbReference type="EMBL" id="KAG8432748.1"/>
    </source>
</evidence>
<evidence type="ECO:0000256" key="15">
    <source>
        <dbReference type="ARBA" id="ARBA00023288"/>
    </source>
</evidence>
<evidence type="ECO:0000256" key="6">
    <source>
        <dbReference type="ARBA" id="ARBA00022645"/>
    </source>
</evidence>
<evidence type="ECO:0000259" key="19">
    <source>
        <dbReference type="PROSITE" id="PS52035"/>
    </source>
</evidence>
<comment type="subcellular location">
    <subcellularLocation>
        <location evidence="2">Apical cell membrane</location>
        <topology evidence="2">Lipid-anchor</topology>
        <topology evidence="2">GPI-anchor</topology>
    </subcellularLocation>
</comment>
<dbReference type="PRINTS" id="PR00765">
    <property type="entry name" value="CRBOXYPTASEA"/>
</dbReference>
<evidence type="ECO:0000256" key="1">
    <source>
        <dbReference type="ARBA" id="ARBA00001947"/>
    </source>
</evidence>
<dbReference type="GO" id="GO:0006508">
    <property type="term" value="P:proteolysis"/>
    <property type="evidence" value="ECO:0007669"/>
    <property type="project" value="UniProtKB-KW"/>
</dbReference>
<accession>A0A8T2IPF4</accession>
<evidence type="ECO:0000256" key="7">
    <source>
        <dbReference type="ARBA" id="ARBA00022670"/>
    </source>
</evidence>
<comment type="similarity">
    <text evidence="3 18">Belongs to the peptidase M14 family.</text>
</comment>
<comment type="caution">
    <text evidence="20">The sequence shown here is derived from an EMBL/GenBank/DDBJ whole genome shotgun (WGS) entry which is preliminary data.</text>
</comment>
<evidence type="ECO:0000256" key="18">
    <source>
        <dbReference type="PROSITE-ProRule" id="PRU01379"/>
    </source>
</evidence>
<keyword evidence="15" id="KW-0449">Lipoprotein</keyword>
<keyword evidence="9" id="KW-0732">Signal</keyword>
<keyword evidence="8" id="KW-0479">Metal-binding</keyword>
<dbReference type="OrthoDB" id="3626597at2759"/>
<sequence>MIEYNYTRYHPINEIYDWMDSLANDHSDILTQYTLGLTSESRPMQYLKISQSSGNQKKIVWIDCGIHAREWIAPAFCQWFVKEIVQNYQHDYKTRKILQNLDLYVLPVLNVDGYIYSWTTERLWRKNRSQYGNGTCYGVDLNRNYNASWCTLRSSRNCSSNFFCGSSPVSEPETKAVVDFVESRKSDIVCFLSIHSYSQLVLSAYGYSSELPRNYNETFKVAQMAAMAMKNIHGTNYRAGQFSRILYEASGTSQDWAHGLGIDFSYTLELRDNGSYKFILPEDQIQPTCEETMAGVMTIVEYVHDKYFPNQASSIAFTCWLKILFFHILLQVV</sequence>
<gene>
    <name evidence="20" type="ORF">GDO86_017115</name>
</gene>
<dbReference type="SUPFAM" id="SSF53187">
    <property type="entry name" value="Zn-dependent exopeptidases"/>
    <property type="match status" value="1"/>
</dbReference>
<comment type="function">
    <text evidence="16">Carboxypeptidase which preferentially cleaves C-terminal acidic residues from peptides and proteins. Can also cleave C-terminal hydrophobic amino acids, with a preference for small residues over large residues.</text>
</comment>
<dbReference type="Proteomes" id="UP000812440">
    <property type="component" value="Chromosome 9"/>
</dbReference>
<dbReference type="Gene3D" id="3.40.630.10">
    <property type="entry name" value="Zn peptidases"/>
    <property type="match status" value="1"/>
</dbReference>
<dbReference type="InterPro" id="IPR000834">
    <property type="entry name" value="Peptidase_M14"/>
</dbReference>
<dbReference type="SMART" id="SM00631">
    <property type="entry name" value="Zn_pept"/>
    <property type="match status" value="1"/>
</dbReference>
<dbReference type="PROSITE" id="PS00132">
    <property type="entry name" value="CARBOXYPEPT_ZN_1"/>
    <property type="match status" value="1"/>
</dbReference>
<keyword evidence="12" id="KW-0482">Metalloprotease</keyword>
<evidence type="ECO:0000256" key="14">
    <source>
        <dbReference type="ARBA" id="ARBA00023180"/>
    </source>
</evidence>
<evidence type="ECO:0000256" key="16">
    <source>
        <dbReference type="ARBA" id="ARBA00058352"/>
    </source>
</evidence>
<keyword evidence="7" id="KW-0645">Protease</keyword>
<evidence type="ECO:0000256" key="17">
    <source>
        <dbReference type="ARBA" id="ARBA00071404"/>
    </source>
</evidence>
<name>A0A8T2IPF4_9PIPI</name>
<evidence type="ECO:0000256" key="4">
    <source>
        <dbReference type="ARBA" id="ARBA00022475"/>
    </source>
</evidence>
<evidence type="ECO:0000256" key="9">
    <source>
        <dbReference type="ARBA" id="ARBA00022729"/>
    </source>
</evidence>
<keyword evidence="4" id="KW-1003">Cell membrane</keyword>
<dbReference type="GO" id="GO:0008270">
    <property type="term" value="F:zinc ion binding"/>
    <property type="evidence" value="ECO:0007669"/>
    <property type="project" value="InterPro"/>
</dbReference>
<dbReference type="InterPro" id="IPR057246">
    <property type="entry name" value="CARBOXYPEPT_ZN_1"/>
</dbReference>
<organism evidence="20 21">
    <name type="scientific">Hymenochirus boettgeri</name>
    <name type="common">Congo dwarf clawed frog</name>
    <dbReference type="NCBI Taxonomy" id="247094"/>
    <lineage>
        <taxon>Eukaryota</taxon>
        <taxon>Metazoa</taxon>
        <taxon>Chordata</taxon>
        <taxon>Craniata</taxon>
        <taxon>Vertebrata</taxon>
        <taxon>Euteleostomi</taxon>
        <taxon>Amphibia</taxon>
        <taxon>Batrachia</taxon>
        <taxon>Anura</taxon>
        <taxon>Pipoidea</taxon>
        <taxon>Pipidae</taxon>
        <taxon>Pipinae</taxon>
        <taxon>Hymenochirus</taxon>
    </lineage>
</organism>
<evidence type="ECO:0000256" key="5">
    <source>
        <dbReference type="ARBA" id="ARBA00022622"/>
    </source>
</evidence>
<keyword evidence="5" id="KW-0336">GPI-anchor</keyword>
<dbReference type="PANTHER" id="PTHR11705">
    <property type="entry name" value="PROTEASE FAMILY M14 CARBOXYPEPTIDASE A,B"/>
    <property type="match status" value="1"/>
</dbReference>
<evidence type="ECO:0000256" key="8">
    <source>
        <dbReference type="ARBA" id="ARBA00022723"/>
    </source>
</evidence>
<protein>
    <recommendedName>
        <fullName evidence="17">Carboxypeptidase O</fullName>
    </recommendedName>
</protein>
<keyword evidence="21" id="KW-1185">Reference proteome</keyword>
<evidence type="ECO:0000256" key="3">
    <source>
        <dbReference type="ARBA" id="ARBA00005988"/>
    </source>
</evidence>
<dbReference type="GO" id="GO:0004181">
    <property type="term" value="F:metallocarboxypeptidase activity"/>
    <property type="evidence" value="ECO:0007669"/>
    <property type="project" value="InterPro"/>
</dbReference>
<dbReference type="AlphaFoldDB" id="A0A8T2IPF4"/>
<reference evidence="20" key="1">
    <citation type="thesis" date="2020" institute="ProQuest LLC" country="789 East Eisenhower Parkway, Ann Arbor, MI, USA">
        <title>Comparative Genomics and Chromosome Evolution.</title>
        <authorList>
            <person name="Mudd A.B."/>
        </authorList>
    </citation>
    <scope>NUCLEOTIDE SEQUENCE</scope>
    <source>
        <strain evidence="20">Female2</strain>
        <tissue evidence="20">Blood</tissue>
    </source>
</reference>
<feature type="active site" description="Proton donor/acceptor" evidence="18">
    <location>
        <position position="269"/>
    </location>
</feature>
<evidence type="ECO:0000313" key="21">
    <source>
        <dbReference type="Proteomes" id="UP000812440"/>
    </source>
</evidence>
<comment type="cofactor">
    <cofactor evidence="1">
        <name>Zn(2+)</name>
        <dbReference type="ChEBI" id="CHEBI:29105"/>
    </cofactor>
</comment>
<keyword evidence="13" id="KW-0472">Membrane</keyword>